<name>A0AA35KLI0_9SAUR</name>
<feature type="non-terminal residue" evidence="2">
    <location>
        <position position="1"/>
    </location>
</feature>
<dbReference type="AlphaFoldDB" id="A0AA35KLI0"/>
<dbReference type="EMBL" id="OX395132">
    <property type="protein sequence ID" value="CAI5780441.1"/>
    <property type="molecule type" value="Genomic_DNA"/>
</dbReference>
<organism evidence="2 3">
    <name type="scientific">Podarcis lilfordi</name>
    <name type="common">Lilford's wall lizard</name>
    <dbReference type="NCBI Taxonomy" id="74358"/>
    <lineage>
        <taxon>Eukaryota</taxon>
        <taxon>Metazoa</taxon>
        <taxon>Chordata</taxon>
        <taxon>Craniata</taxon>
        <taxon>Vertebrata</taxon>
        <taxon>Euteleostomi</taxon>
        <taxon>Lepidosauria</taxon>
        <taxon>Squamata</taxon>
        <taxon>Bifurcata</taxon>
        <taxon>Unidentata</taxon>
        <taxon>Episquamata</taxon>
        <taxon>Laterata</taxon>
        <taxon>Lacertibaenia</taxon>
        <taxon>Lacertidae</taxon>
        <taxon>Podarcis</taxon>
    </lineage>
</organism>
<dbReference type="Proteomes" id="UP001178461">
    <property type="component" value="Chromosome 7"/>
</dbReference>
<feature type="region of interest" description="Disordered" evidence="1">
    <location>
        <begin position="1"/>
        <end position="30"/>
    </location>
</feature>
<accession>A0AA35KLI0</accession>
<feature type="compositionally biased region" description="Acidic residues" evidence="1">
    <location>
        <begin position="15"/>
        <end position="25"/>
    </location>
</feature>
<keyword evidence="3" id="KW-1185">Reference proteome</keyword>
<evidence type="ECO:0000313" key="2">
    <source>
        <dbReference type="EMBL" id="CAI5780441.1"/>
    </source>
</evidence>
<evidence type="ECO:0000313" key="3">
    <source>
        <dbReference type="Proteomes" id="UP001178461"/>
    </source>
</evidence>
<proteinExistence type="predicted"/>
<reference evidence="2" key="1">
    <citation type="submission" date="2022-12" db="EMBL/GenBank/DDBJ databases">
        <authorList>
            <person name="Alioto T."/>
            <person name="Alioto T."/>
            <person name="Gomez Garrido J."/>
        </authorList>
    </citation>
    <scope>NUCLEOTIDE SEQUENCE</scope>
</reference>
<feature type="compositionally biased region" description="Polar residues" evidence="1">
    <location>
        <begin position="1"/>
        <end position="13"/>
    </location>
</feature>
<gene>
    <name evidence="2" type="ORF">PODLI_1B009775</name>
</gene>
<evidence type="ECO:0000256" key="1">
    <source>
        <dbReference type="SAM" id="MobiDB-lite"/>
    </source>
</evidence>
<sequence>IFSNEQDPLNKQLLQEEEEEEEEEAAMERESSAALAFWQGARWLPKRNLIWLAFAPPASSSPSHSAITPHSLCLADGQRHAVSQEPETPEDETRFCMDPVTTGISGAQALLSIAPWEREVVASVLSHCISSSPSSPLASGNTAQIKNGGALKMPDEAYCAPPPFFLGMAASQTTGKSKASLMIYTDIRHPSATQAPLPLQILLT</sequence>
<feature type="non-terminal residue" evidence="2">
    <location>
        <position position="204"/>
    </location>
</feature>
<protein>
    <submittedName>
        <fullName evidence="2">Uncharacterized protein</fullName>
    </submittedName>
</protein>